<evidence type="ECO:0000256" key="1">
    <source>
        <dbReference type="ARBA" id="ARBA00001946"/>
    </source>
</evidence>
<name>A0A137S5E5_9GAMM</name>
<dbReference type="NCBIfam" id="TIGR00229">
    <property type="entry name" value="sensory_box"/>
    <property type="match status" value="1"/>
</dbReference>
<dbReference type="FunFam" id="3.30.70.270:FF:000001">
    <property type="entry name" value="Diguanylate cyclase domain protein"/>
    <property type="match status" value="1"/>
</dbReference>
<keyword evidence="2" id="KW-0812">Transmembrane</keyword>
<dbReference type="Gene3D" id="3.30.70.270">
    <property type="match status" value="1"/>
</dbReference>
<protein>
    <submittedName>
        <fullName evidence="5">Diguanylate cyclase/phosphodiesterase (GGDEF &amp; EAL domain with PAS/PAC sensor(S))</fullName>
    </submittedName>
</protein>
<dbReference type="EMBL" id="LOCO01000021">
    <property type="protein sequence ID" value="KXO07654.1"/>
    <property type="molecule type" value="Genomic_DNA"/>
</dbReference>
<accession>A0A137S5E5</accession>
<dbReference type="Pfam" id="PF13426">
    <property type="entry name" value="PAS_9"/>
    <property type="match status" value="1"/>
</dbReference>
<gene>
    <name evidence="5" type="ORF">J122_3219</name>
</gene>
<dbReference type="PANTHER" id="PTHR46663">
    <property type="entry name" value="DIGUANYLATE CYCLASE DGCT-RELATED"/>
    <property type="match status" value="1"/>
</dbReference>
<dbReference type="SUPFAM" id="SSF55073">
    <property type="entry name" value="Nucleotide cyclase"/>
    <property type="match status" value="1"/>
</dbReference>
<feature type="transmembrane region" description="Helical" evidence="2">
    <location>
        <begin position="12"/>
        <end position="34"/>
    </location>
</feature>
<comment type="caution">
    <text evidence="5">The sequence shown here is derived from an EMBL/GenBank/DDBJ whole genome shotgun (WGS) entry which is preliminary data.</text>
</comment>
<dbReference type="Proteomes" id="UP000070282">
    <property type="component" value="Unassembled WGS sequence"/>
</dbReference>
<keyword evidence="2" id="KW-1133">Transmembrane helix</keyword>
<evidence type="ECO:0000313" key="5">
    <source>
        <dbReference type="EMBL" id="KXO07654.1"/>
    </source>
</evidence>
<dbReference type="NCBIfam" id="TIGR00254">
    <property type="entry name" value="GGDEF"/>
    <property type="match status" value="1"/>
</dbReference>
<dbReference type="CDD" id="cd00130">
    <property type="entry name" value="PAS"/>
    <property type="match status" value="1"/>
</dbReference>
<dbReference type="AlphaFoldDB" id="A0A137S5E5"/>
<dbReference type="InterPro" id="IPR029787">
    <property type="entry name" value="Nucleotide_cyclase"/>
</dbReference>
<dbReference type="InterPro" id="IPR000700">
    <property type="entry name" value="PAS-assoc_C"/>
</dbReference>
<dbReference type="InterPro" id="IPR000160">
    <property type="entry name" value="GGDEF_dom"/>
</dbReference>
<evidence type="ECO:0000313" key="6">
    <source>
        <dbReference type="Proteomes" id="UP000070282"/>
    </source>
</evidence>
<keyword evidence="6" id="KW-1185">Reference proteome</keyword>
<dbReference type="RefSeq" id="WP_061333116.1">
    <property type="nucleotide sequence ID" value="NZ_LOCO01000021.1"/>
</dbReference>
<dbReference type="SMART" id="SM00091">
    <property type="entry name" value="PAS"/>
    <property type="match status" value="1"/>
</dbReference>
<dbReference type="InterPro" id="IPR052163">
    <property type="entry name" value="DGC-Regulatory_Protein"/>
</dbReference>
<proteinExistence type="predicted"/>
<dbReference type="GO" id="GO:0003824">
    <property type="term" value="F:catalytic activity"/>
    <property type="evidence" value="ECO:0007669"/>
    <property type="project" value="UniProtKB-ARBA"/>
</dbReference>
<sequence>MDIFEQKRRIITTAIVAVVMTGIIIAAVVSAPLINQIHTQAAQTAEGVADAKAENVRAVFDQHQDLARQTASRSELAKVLGQHAKGEVSAGVVHTFSRPRLQDAARIIEDLAVLIRYDAAGNELVRVGPWANDLPADIPLSDTLDINAFALVSGETSGPLLQAASPILAEGRVVGYDQLLFSPDSLAQVFQGQPDSSLCLLDSQRTKRIILNPQTDQIELTAPEGCLAVRQGVSTRDRSGAFRARLDDGSRVLTFHRPLAGYGWELHMYTRTSRVFADVIVDIMISILAILMLSALAGLLVWRSLKPIVGAMVKQTSQIARSTEELRLAYQVFEHTHEAILITDANFMIVRANPAFSDITGEANRALHRKPLTDFLDCQKGKGVVLEEIRKQLVTVNAWQGEVWLKGHQGLTIPNLMTVSPVRNKNGQIRQLVLTFSNITERVQAEKQMIRLAHYDELTGLPNRVALENHLEQAIQQARRDNSHFALMFLDLDKFKPVNDNYGHQVGDELLRNVGKRLKHCIRSSDVVGRRGGDEFVVITGPLHGDDDAKPIADKIVAVLNDVFHIQGHNIQIGASVGVALYPDHGLAAEDLLKQADAAMYRVKTSGRNAVAYA</sequence>
<keyword evidence="2" id="KW-0472">Membrane</keyword>
<evidence type="ECO:0000259" key="3">
    <source>
        <dbReference type="PROSITE" id="PS50113"/>
    </source>
</evidence>
<feature type="domain" description="GGDEF" evidence="4">
    <location>
        <begin position="483"/>
        <end position="614"/>
    </location>
</feature>
<dbReference type="Gene3D" id="3.30.450.20">
    <property type="entry name" value="PAS domain"/>
    <property type="match status" value="1"/>
</dbReference>
<feature type="transmembrane region" description="Helical" evidence="2">
    <location>
        <begin position="279"/>
        <end position="302"/>
    </location>
</feature>
<dbReference type="InterPro" id="IPR000014">
    <property type="entry name" value="PAS"/>
</dbReference>
<dbReference type="SMART" id="SM00267">
    <property type="entry name" value="GGDEF"/>
    <property type="match status" value="1"/>
</dbReference>
<evidence type="ECO:0000259" key="4">
    <source>
        <dbReference type="PROSITE" id="PS50887"/>
    </source>
</evidence>
<dbReference type="PROSITE" id="PS50887">
    <property type="entry name" value="GGDEF"/>
    <property type="match status" value="1"/>
</dbReference>
<organism evidence="5 6">
    <name type="scientific">Marinobacter excellens LAMA 842</name>
    <dbReference type="NCBI Taxonomy" id="1306954"/>
    <lineage>
        <taxon>Bacteria</taxon>
        <taxon>Pseudomonadati</taxon>
        <taxon>Pseudomonadota</taxon>
        <taxon>Gammaproteobacteria</taxon>
        <taxon>Pseudomonadales</taxon>
        <taxon>Marinobacteraceae</taxon>
        <taxon>Marinobacter</taxon>
    </lineage>
</organism>
<dbReference type="CDD" id="cd01949">
    <property type="entry name" value="GGDEF"/>
    <property type="match status" value="1"/>
</dbReference>
<dbReference type="PATRIC" id="fig|1306954.6.peg.1788"/>
<comment type="cofactor">
    <cofactor evidence="1">
        <name>Mg(2+)</name>
        <dbReference type="ChEBI" id="CHEBI:18420"/>
    </cofactor>
</comment>
<dbReference type="InterPro" id="IPR035965">
    <property type="entry name" value="PAS-like_dom_sf"/>
</dbReference>
<feature type="domain" description="PAC" evidence="3">
    <location>
        <begin position="399"/>
        <end position="451"/>
    </location>
</feature>
<dbReference type="InterPro" id="IPR043128">
    <property type="entry name" value="Rev_trsase/Diguanyl_cyclase"/>
</dbReference>
<dbReference type="SUPFAM" id="SSF55785">
    <property type="entry name" value="PYP-like sensor domain (PAS domain)"/>
    <property type="match status" value="1"/>
</dbReference>
<dbReference type="PANTHER" id="PTHR46663:SF3">
    <property type="entry name" value="SLL0267 PROTEIN"/>
    <property type="match status" value="1"/>
</dbReference>
<reference evidence="6" key="1">
    <citation type="submission" date="2015-12" db="EMBL/GenBank/DDBJ databases">
        <authorList>
            <person name="Lima A."/>
            <person name="Farahani Zayas N."/>
            <person name="Castro Da Silva M.A."/>
            <person name="Cabral A."/>
            <person name="Pessatti M.L."/>
        </authorList>
    </citation>
    <scope>NUCLEOTIDE SEQUENCE [LARGE SCALE GENOMIC DNA]</scope>
    <source>
        <strain evidence="6">LAMA 842</strain>
    </source>
</reference>
<dbReference type="PROSITE" id="PS50113">
    <property type="entry name" value="PAC"/>
    <property type="match status" value="1"/>
</dbReference>
<dbReference type="Pfam" id="PF00990">
    <property type="entry name" value="GGDEF"/>
    <property type="match status" value="1"/>
</dbReference>
<evidence type="ECO:0000256" key="2">
    <source>
        <dbReference type="SAM" id="Phobius"/>
    </source>
</evidence>